<evidence type="ECO:0000256" key="1">
    <source>
        <dbReference type="SAM" id="MobiDB-lite"/>
    </source>
</evidence>
<protein>
    <submittedName>
        <fullName evidence="2">Uncharacterized protein</fullName>
    </submittedName>
</protein>
<proteinExistence type="predicted"/>
<sequence length="139" mass="15347">MQIPKLLRLKSNLERFYAAHRRSFNEITVWSLIMLLAVSSGSVGYYLGDLQNNVELAATRAQHQQDLDHLRAAYEAAMAERDARLDYLASQVAQAARASQHAATTAERAATAPKAESPTRRPQGVPYLPQLPPSLYKGG</sequence>
<name>A0A7G5B842_9CAUD</name>
<gene>
    <name evidence="2" type="ORF">20A_00015</name>
</gene>
<feature type="region of interest" description="Disordered" evidence="1">
    <location>
        <begin position="99"/>
        <end position="139"/>
    </location>
</feature>
<dbReference type="Proteomes" id="UP000515725">
    <property type="component" value="Segment"/>
</dbReference>
<reference evidence="2 3" key="1">
    <citation type="submission" date="2020-07" db="EMBL/GenBank/DDBJ databases">
        <title>Ralstonia phages.</title>
        <authorList>
            <person name="Trotereau A."/>
            <person name="Boyer C."/>
            <person name="Torres-Barcelo C."/>
        </authorList>
    </citation>
    <scope>NUCLEOTIDE SEQUENCE [LARGE SCALE GENOMIC DNA]</scope>
</reference>
<dbReference type="EMBL" id="MT740727">
    <property type="protein sequence ID" value="QMV32465.1"/>
    <property type="molecule type" value="Genomic_DNA"/>
</dbReference>
<evidence type="ECO:0000313" key="2">
    <source>
        <dbReference type="EMBL" id="QMV32465.1"/>
    </source>
</evidence>
<evidence type="ECO:0000313" key="3">
    <source>
        <dbReference type="Proteomes" id="UP000515725"/>
    </source>
</evidence>
<organism evidence="2 3">
    <name type="scientific">Ralstonia phage Alix</name>
    <dbReference type="NCBI Taxonomy" id="2759718"/>
    <lineage>
        <taxon>Viruses</taxon>
        <taxon>Duplodnaviria</taxon>
        <taxon>Heunggongvirae</taxon>
        <taxon>Uroviricota</taxon>
        <taxon>Caudoviricetes</taxon>
        <taxon>Gervaisevirus</taxon>
        <taxon>Gervaisevirus claudettte</taxon>
    </lineage>
</organism>
<accession>A0A7G5B842</accession>
<feature type="compositionally biased region" description="Low complexity" evidence="1">
    <location>
        <begin position="99"/>
        <end position="115"/>
    </location>
</feature>